<reference evidence="1" key="1">
    <citation type="journal article" date="2014" name="Front. Microbiol.">
        <title>High frequency of phylogenetically diverse reductive dehalogenase-homologous genes in deep subseafloor sedimentary metagenomes.</title>
        <authorList>
            <person name="Kawai M."/>
            <person name="Futagami T."/>
            <person name="Toyoda A."/>
            <person name="Takaki Y."/>
            <person name="Nishi S."/>
            <person name="Hori S."/>
            <person name="Arai W."/>
            <person name="Tsubouchi T."/>
            <person name="Morono Y."/>
            <person name="Uchiyama I."/>
            <person name="Ito T."/>
            <person name="Fujiyama A."/>
            <person name="Inagaki F."/>
            <person name="Takami H."/>
        </authorList>
    </citation>
    <scope>NUCLEOTIDE SEQUENCE</scope>
    <source>
        <strain evidence="1">Expedition CK06-06</strain>
    </source>
</reference>
<sequence length="65" mass="7659">MSVMLLVPALWLRIPGPYISYLNQWSGFTIYDQQSKTLDPGQAEAFRILAHVAYRRSYPTFWMDF</sequence>
<dbReference type="AlphaFoldDB" id="X1N9U3"/>
<proteinExistence type="predicted"/>
<comment type="caution">
    <text evidence="1">The sequence shown here is derived from an EMBL/GenBank/DDBJ whole genome shotgun (WGS) entry which is preliminary data.</text>
</comment>
<dbReference type="EMBL" id="BARV01016143">
    <property type="protein sequence ID" value="GAI23605.1"/>
    <property type="molecule type" value="Genomic_DNA"/>
</dbReference>
<evidence type="ECO:0000313" key="1">
    <source>
        <dbReference type="EMBL" id="GAI23605.1"/>
    </source>
</evidence>
<organism evidence="1">
    <name type="scientific">marine sediment metagenome</name>
    <dbReference type="NCBI Taxonomy" id="412755"/>
    <lineage>
        <taxon>unclassified sequences</taxon>
        <taxon>metagenomes</taxon>
        <taxon>ecological metagenomes</taxon>
    </lineage>
</organism>
<protein>
    <submittedName>
        <fullName evidence="1">Uncharacterized protein</fullName>
    </submittedName>
</protein>
<feature type="non-terminal residue" evidence="1">
    <location>
        <position position="65"/>
    </location>
</feature>
<gene>
    <name evidence="1" type="ORF">S06H3_27779</name>
</gene>
<name>X1N9U3_9ZZZZ</name>
<accession>X1N9U3</accession>